<comment type="subcellular location">
    <subcellularLocation>
        <location evidence="1">Nucleus</location>
        <location evidence="1">Nucleolus</location>
    </subcellularLocation>
</comment>
<dbReference type="InterPro" id="IPR016024">
    <property type="entry name" value="ARM-type_fold"/>
</dbReference>
<name>A0AAD4DJC6_9FUNG</name>
<feature type="compositionally biased region" description="Gly residues" evidence="4">
    <location>
        <begin position="7"/>
        <end position="25"/>
    </location>
</feature>
<dbReference type="PANTHER" id="PTHR18034">
    <property type="entry name" value="CELL CYCLE CONTROL PROTEIN CWF22-RELATED"/>
    <property type="match status" value="1"/>
</dbReference>
<feature type="region of interest" description="Disordered" evidence="4">
    <location>
        <begin position="1"/>
        <end position="183"/>
    </location>
</feature>
<dbReference type="Proteomes" id="UP001194580">
    <property type="component" value="Unassembled WGS sequence"/>
</dbReference>
<dbReference type="InterPro" id="IPR050781">
    <property type="entry name" value="CWC22_splicing_factor"/>
</dbReference>
<proteinExistence type="inferred from homology"/>
<evidence type="ECO:0000256" key="3">
    <source>
        <dbReference type="ARBA" id="ARBA00023242"/>
    </source>
</evidence>
<gene>
    <name evidence="6" type="primary">SGD1</name>
    <name evidence="6" type="ORF">BGZ95_003985</name>
</gene>
<evidence type="ECO:0000313" key="6">
    <source>
        <dbReference type="EMBL" id="KAG0278453.1"/>
    </source>
</evidence>
<feature type="domain" description="MI" evidence="5">
    <location>
        <begin position="806"/>
        <end position="950"/>
    </location>
</feature>
<accession>A0AAD4DJC6</accession>
<organism evidence="6 7">
    <name type="scientific">Linnemannia exigua</name>
    <dbReference type="NCBI Taxonomy" id="604196"/>
    <lineage>
        <taxon>Eukaryota</taxon>
        <taxon>Fungi</taxon>
        <taxon>Fungi incertae sedis</taxon>
        <taxon>Mucoromycota</taxon>
        <taxon>Mortierellomycotina</taxon>
        <taxon>Mortierellomycetes</taxon>
        <taxon>Mortierellales</taxon>
        <taxon>Mortierellaceae</taxon>
        <taxon>Linnemannia</taxon>
    </lineage>
</organism>
<comment type="caution">
    <text evidence="6">The sequence shown here is derived from an EMBL/GenBank/DDBJ whole genome shotgun (WGS) entry which is preliminary data.</text>
</comment>
<feature type="compositionally biased region" description="Acidic residues" evidence="4">
    <location>
        <begin position="411"/>
        <end position="425"/>
    </location>
</feature>
<evidence type="ECO:0000259" key="5">
    <source>
        <dbReference type="PROSITE" id="PS51366"/>
    </source>
</evidence>
<comment type="similarity">
    <text evidence="2">Belongs to the CWC22 family.</text>
</comment>
<evidence type="ECO:0000256" key="4">
    <source>
        <dbReference type="SAM" id="MobiDB-lite"/>
    </source>
</evidence>
<feature type="compositionally biased region" description="Acidic residues" evidence="4">
    <location>
        <begin position="337"/>
        <end position="404"/>
    </location>
</feature>
<dbReference type="PANTHER" id="PTHR18034:SF4">
    <property type="entry name" value="NUCLEOLAR MIF4G DOMAIN-CONTAINING PROTEIN 1"/>
    <property type="match status" value="1"/>
</dbReference>
<evidence type="ECO:0000256" key="2">
    <source>
        <dbReference type="ARBA" id="ARBA00006856"/>
    </source>
</evidence>
<feature type="region of interest" description="Disordered" evidence="4">
    <location>
        <begin position="266"/>
        <end position="439"/>
    </location>
</feature>
<dbReference type="SMART" id="SM00544">
    <property type="entry name" value="MA3"/>
    <property type="match status" value="1"/>
</dbReference>
<dbReference type="Pfam" id="PF02847">
    <property type="entry name" value="MA3"/>
    <property type="match status" value="1"/>
</dbReference>
<dbReference type="EMBL" id="JAAAIL010000195">
    <property type="protein sequence ID" value="KAG0278453.1"/>
    <property type="molecule type" value="Genomic_DNA"/>
</dbReference>
<sequence>MAPPFNRGGGRGGGRGGRGGRGGGRGHARYGVAPGGRLKTSTTNLPSALSEEMEQSSSTFFADGDNRDFSKKFKNKAAGRKVRRKQERAEKKKHRAPTLSKIEILARQQHMDLPSKENINTDNNKKNTNKNKKRKLQLEVDLNEHEGETLVTDIASPSKKPSKSKSVKTANEDKKPVKSKDVKELDARRLEKLAKSNPAFYAMLQEDGVVAGGGPGFEEGFDEDEQYIRHYEKKLGLKRKDAGKLASKKSFLDDGLGDLLEGIELGSRGKSAASTPRKAQSSSASTTKATAKSSASSTVDKKRKAQEVESEDEEDDEDLDESDGEDEEDLNGGNYENDLDSFDEELEGIDPDDLDDSELDEDEDEMMLGMASDEEGIESFDEELEGIGLESDEDDDEDKDDEQFEGFGSESPDDDDDEESDDEEISGQQDEKSKTKAAPVVQAGKYLPPHLRAAAAAAAAAEATGGASALAKAIPRQNTEELLRLRRQLQGLLNKLSESNIEAILMDIEALYRKYPRADVSETITDMILSAISSKANLLDSFVILYATVVASLYRLVGIEFAAHFIQTLVEQFDEHHALASSTKSTEMTDETLNAVKQCTNLIVLVSELYNMHVVACVLVYELIRWFMTELSELNVELVVKIVRTSGYQLRQDDPTTLKTVIQEFTVLANNASSKSGSGSAAPISSRTRFLLETLTALKANRMKGPSTNSTTSGTITESATRMKKFLSGLSKKRTTFPSEPMRVGLTDIRQVGTKGKWWLVGSSWKNNMVGEENSRRSTSTTTADDMLEAEDELVKLARKNKMNTDVRRSIFVVLMSSEDYIDAFERLIKLNLKEVQQREIVRVLLHCAGNEMVHNPYYTLVGQRLCQHDHSFKITFQYSLWDLLREMGATDVGGMEKVKDGQVIGLDDGISNSDGKKVPLRRIVNISKMYAFLITSQDLSLVMLKTVTFTSLPAQPTLFFQLLMTNIILSSQPQQQQQQEGSKEKTKNNAQALADIFIRAAVNPTLAQGIIFFLQAFVKKGQVCQNEREKEIVKWGCTTVREVLQSAVNTGGRF</sequence>
<dbReference type="SMART" id="SM00543">
    <property type="entry name" value="MIF4G"/>
    <property type="match status" value="1"/>
</dbReference>
<dbReference type="InterPro" id="IPR003891">
    <property type="entry name" value="Initiation_fac_eIF4g_MI"/>
</dbReference>
<dbReference type="Gene3D" id="1.25.40.180">
    <property type="match status" value="1"/>
</dbReference>
<feature type="compositionally biased region" description="Acidic residues" evidence="4">
    <location>
        <begin position="308"/>
        <end position="330"/>
    </location>
</feature>
<feature type="compositionally biased region" description="Basic residues" evidence="4">
    <location>
        <begin position="72"/>
        <end position="96"/>
    </location>
</feature>
<protein>
    <submittedName>
        <fullName evidence="6">Suppressor of glycerol defect</fullName>
    </submittedName>
</protein>
<feature type="compositionally biased region" description="Basic and acidic residues" evidence="4">
    <location>
        <begin position="136"/>
        <end position="148"/>
    </location>
</feature>
<dbReference type="SUPFAM" id="SSF48371">
    <property type="entry name" value="ARM repeat"/>
    <property type="match status" value="1"/>
</dbReference>
<dbReference type="GO" id="GO:0003723">
    <property type="term" value="F:RNA binding"/>
    <property type="evidence" value="ECO:0007669"/>
    <property type="project" value="InterPro"/>
</dbReference>
<dbReference type="GO" id="GO:0042274">
    <property type="term" value="P:ribosomal small subunit biogenesis"/>
    <property type="evidence" value="ECO:0007669"/>
    <property type="project" value="TreeGrafter"/>
</dbReference>
<evidence type="ECO:0000256" key="1">
    <source>
        <dbReference type="ARBA" id="ARBA00004604"/>
    </source>
</evidence>
<dbReference type="GO" id="GO:0005730">
    <property type="term" value="C:nucleolus"/>
    <property type="evidence" value="ECO:0007669"/>
    <property type="project" value="UniProtKB-SubCell"/>
</dbReference>
<feature type="compositionally biased region" description="Low complexity" evidence="4">
    <location>
        <begin position="281"/>
        <end position="298"/>
    </location>
</feature>
<dbReference type="Pfam" id="PF02854">
    <property type="entry name" value="MIF4G"/>
    <property type="match status" value="1"/>
</dbReference>
<dbReference type="AlphaFoldDB" id="A0AAD4DJC6"/>
<feature type="compositionally biased region" description="Basic and acidic residues" evidence="4">
    <location>
        <begin position="170"/>
        <end position="183"/>
    </location>
</feature>
<keyword evidence="7" id="KW-1185">Reference proteome</keyword>
<dbReference type="PROSITE" id="PS51366">
    <property type="entry name" value="MI"/>
    <property type="match status" value="1"/>
</dbReference>
<evidence type="ECO:0000313" key="7">
    <source>
        <dbReference type="Proteomes" id="UP001194580"/>
    </source>
</evidence>
<keyword evidence="3" id="KW-0539">Nucleus</keyword>
<dbReference type="InterPro" id="IPR003890">
    <property type="entry name" value="MIF4G-like_typ-3"/>
</dbReference>
<reference evidence="6" key="1">
    <citation type="journal article" date="2020" name="Fungal Divers.">
        <title>Resolving the Mortierellaceae phylogeny through synthesis of multi-gene phylogenetics and phylogenomics.</title>
        <authorList>
            <person name="Vandepol N."/>
            <person name="Liber J."/>
            <person name="Desiro A."/>
            <person name="Na H."/>
            <person name="Kennedy M."/>
            <person name="Barry K."/>
            <person name="Grigoriev I.V."/>
            <person name="Miller A.N."/>
            <person name="O'Donnell K."/>
            <person name="Stajich J.E."/>
            <person name="Bonito G."/>
        </authorList>
    </citation>
    <scope>NUCLEOTIDE SEQUENCE</scope>
    <source>
        <strain evidence="6">NRRL 28262</strain>
    </source>
</reference>